<accession>A0A2H1HUZ5</accession>
<dbReference type="PROSITE" id="PS50949">
    <property type="entry name" value="HTH_GNTR"/>
    <property type="match status" value="1"/>
</dbReference>
<dbReference type="AlphaFoldDB" id="A0A2H1HUZ5"/>
<dbReference type="Gene3D" id="1.20.120.530">
    <property type="entry name" value="GntR ligand-binding domain-like"/>
    <property type="match status" value="1"/>
</dbReference>
<name>A0A2H1HUZ5_BRELN</name>
<proteinExistence type="predicted"/>
<dbReference type="InterPro" id="IPR000524">
    <property type="entry name" value="Tscrpt_reg_HTH_GntR"/>
</dbReference>
<dbReference type="InterPro" id="IPR036388">
    <property type="entry name" value="WH-like_DNA-bd_sf"/>
</dbReference>
<dbReference type="InterPro" id="IPR011711">
    <property type="entry name" value="GntR_C"/>
</dbReference>
<dbReference type="InterPro" id="IPR036390">
    <property type="entry name" value="WH_DNA-bd_sf"/>
</dbReference>
<dbReference type="GO" id="GO:0003700">
    <property type="term" value="F:DNA-binding transcription factor activity"/>
    <property type="evidence" value="ECO:0007669"/>
    <property type="project" value="InterPro"/>
</dbReference>
<evidence type="ECO:0000259" key="4">
    <source>
        <dbReference type="PROSITE" id="PS50949"/>
    </source>
</evidence>
<dbReference type="Pfam" id="PF07729">
    <property type="entry name" value="FCD"/>
    <property type="match status" value="1"/>
</dbReference>
<dbReference type="SMART" id="SM00895">
    <property type="entry name" value="FCD"/>
    <property type="match status" value="1"/>
</dbReference>
<dbReference type="InterPro" id="IPR008920">
    <property type="entry name" value="TF_FadR/GntR_C"/>
</dbReference>
<evidence type="ECO:0000256" key="1">
    <source>
        <dbReference type="ARBA" id="ARBA00023015"/>
    </source>
</evidence>
<dbReference type="SUPFAM" id="SSF46785">
    <property type="entry name" value="Winged helix' DNA-binding domain"/>
    <property type="match status" value="1"/>
</dbReference>
<evidence type="ECO:0000313" key="6">
    <source>
        <dbReference type="Proteomes" id="UP000234641"/>
    </source>
</evidence>
<protein>
    <submittedName>
        <fullName evidence="5">DNA-binding transcriptional regulator, GntR family</fullName>
    </submittedName>
</protein>
<dbReference type="SMART" id="SM00345">
    <property type="entry name" value="HTH_GNTR"/>
    <property type="match status" value="1"/>
</dbReference>
<evidence type="ECO:0000256" key="3">
    <source>
        <dbReference type="ARBA" id="ARBA00023163"/>
    </source>
</evidence>
<dbReference type="GO" id="GO:0003677">
    <property type="term" value="F:DNA binding"/>
    <property type="evidence" value="ECO:0007669"/>
    <property type="project" value="UniProtKB-KW"/>
</dbReference>
<keyword evidence="3" id="KW-0804">Transcription</keyword>
<dbReference type="SUPFAM" id="SSF48008">
    <property type="entry name" value="GntR ligand-binding domain-like"/>
    <property type="match status" value="1"/>
</dbReference>
<keyword evidence="2 5" id="KW-0238">DNA-binding</keyword>
<evidence type="ECO:0000313" key="5">
    <source>
        <dbReference type="EMBL" id="SMX66765.1"/>
    </source>
</evidence>
<evidence type="ECO:0000256" key="2">
    <source>
        <dbReference type="ARBA" id="ARBA00023125"/>
    </source>
</evidence>
<organism evidence="5 6">
    <name type="scientific">Brevibacterium linens ATCC 9172</name>
    <dbReference type="NCBI Taxonomy" id="1255617"/>
    <lineage>
        <taxon>Bacteria</taxon>
        <taxon>Bacillati</taxon>
        <taxon>Actinomycetota</taxon>
        <taxon>Actinomycetes</taxon>
        <taxon>Micrococcales</taxon>
        <taxon>Brevibacteriaceae</taxon>
        <taxon>Brevibacterium</taxon>
    </lineage>
</organism>
<dbReference type="CDD" id="cd07377">
    <property type="entry name" value="WHTH_GntR"/>
    <property type="match status" value="1"/>
</dbReference>
<dbReference type="EMBL" id="FXYY01000002">
    <property type="protein sequence ID" value="SMX66765.1"/>
    <property type="molecule type" value="Genomic_DNA"/>
</dbReference>
<dbReference type="Gene3D" id="1.10.10.10">
    <property type="entry name" value="Winged helix-like DNA-binding domain superfamily/Winged helix DNA-binding domain"/>
    <property type="match status" value="1"/>
</dbReference>
<keyword evidence="1" id="KW-0805">Transcription regulation</keyword>
<dbReference type="Pfam" id="PF00392">
    <property type="entry name" value="GntR"/>
    <property type="match status" value="1"/>
</dbReference>
<feature type="domain" description="HTH gntR-type" evidence="4">
    <location>
        <begin position="22"/>
        <end position="89"/>
    </location>
</feature>
<sequence>MIVTVTNPPTSELPVLRKVVRASTIDLIVDQIRNAIYSGSLEPGQSISEVRTAELLGVSRPSLREALQRLISEGVMTHAPGRGVHVRRMRTADIDDIYAVREAIESQAVKLVVRQGRSTSRIGTALRELEHAIEDNVARTIGDADLNFHHSIVASSGSARLTDLMKVSMVHTRLLSLSDKRGYEVRCDLIDSHRELAEAVAAGDEPRSLAIVARIMAEAASRLHGSDDGFDAQVVRGHDDETPAGDQWLQLRERPNDTMRA</sequence>
<dbReference type="PANTHER" id="PTHR43537">
    <property type="entry name" value="TRANSCRIPTIONAL REGULATOR, GNTR FAMILY"/>
    <property type="match status" value="1"/>
</dbReference>
<dbReference type="PANTHER" id="PTHR43537:SF5">
    <property type="entry name" value="UXU OPERON TRANSCRIPTIONAL REGULATOR"/>
    <property type="match status" value="1"/>
</dbReference>
<gene>
    <name evidence="5" type="ORF">BLIN9172_00451</name>
</gene>
<dbReference type="Proteomes" id="UP000234641">
    <property type="component" value="Unassembled WGS sequence"/>
</dbReference>
<reference evidence="5 6" key="1">
    <citation type="submission" date="2017-03" db="EMBL/GenBank/DDBJ databases">
        <authorList>
            <person name="Afonso C.L."/>
            <person name="Miller P.J."/>
            <person name="Scott M.A."/>
            <person name="Spackman E."/>
            <person name="Goraichik I."/>
            <person name="Dimitrov K.M."/>
            <person name="Suarez D.L."/>
            <person name="Swayne D.E."/>
        </authorList>
    </citation>
    <scope>NUCLEOTIDE SEQUENCE [LARGE SCALE GENOMIC DNA]</scope>
    <source>
        <strain evidence="5 6">ATCC 9172</strain>
    </source>
</reference>